<feature type="compositionally biased region" description="Acidic residues" evidence="5">
    <location>
        <begin position="495"/>
        <end position="512"/>
    </location>
</feature>
<dbReference type="STRING" id="1151754.M9MFC6"/>
<feature type="compositionally biased region" description="Basic and acidic residues" evidence="5">
    <location>
        <begin position="469"/>
        <end position="490"/>
    </location>
</feature>
<evidence type="ECO:0000313" key="7">
    <source>
        <dbReference type="EMBL" id="GAC76063.1"/>
    </source>
</evidence>
<dbReference type="AlphaFoldDB" id="M9MFC6"/>
<sequence>MPASVEASGLQAIDIMMPKKRQQGFAPGASSLGPSAAMTSHPGSQPVQSAAPSANANNFFGPFGSNGLPSSFIDTDILLNDDLWNQFSPAPNTGNHASNMAQNHHQTSANNASAATDVPSEQAFGESYVNIPYTSSFDMFGLQSRTFGTVQPTHEALHRLGKDTPSMDECDSPDGSNGETTSTIATSVLTPSSLGTTVGSLPQTSGSRHHRSTSNASSTNRSKTARSLSRSRTRVAASAERRAAERSPSTERGGVGKAPSSRARVGRRATIGPAALAGQPAPAPPAPTRSASTASSAGGSSSNMGLSSSFQAQTHRWSLFGTDGSGQSNLHLNYNEPAQWGTQSQASQPQPQPSGTASASSSLPTAHSFHASMAHLNLQTPSVSSGGNQANTAAVKGESPGQSFNPFLFPTYAQGQGASAMASVPETEQPHRGSVLSRDMSGRSSDTSETSEAKTASAKASRSKVASRASREKLTKDSKAEAPKVDKTVSPEENQQGEEDDDDDAGDDDDDVPSAGTGAKSEAEAKRLAEKRRKRRESHNAVERRRRDNINEKITELATLLPEAMLLDAIATSTQGGNSGTFAPALAAKAALAAAAAAAAKGEAVTGGPDGQTSLPKSSTEAYAAALAPVHANSAALAAAQAKPNKGIILRKSVEYIRHLQQFLDMQMGRIGFLEAELARSHQALAASGMQAPPTTDPQQGLGMMHAFFDQAGNAPGIGGSMFPDAMGQQQPQPQQQQQQQQQHHHQQAVSQDFSAMNLLSLGMPMDTQPSQTQSNAQRPMRMQPNNLAMPHSNSGSHEASAGTPALAAWLEGFDQRTGLPRRSSVDPIEEEEHESGEEDKELSSRGRSSRLAHDTHEEHWRGRSRHKVGRGRVQEGSWPELQPSEAQSPMQLVNSEEHHTTASFSDLGDMKLDL</sequence>
<feature type="compositionally biased region" description="Basic and acidic residues" evidence="5">
    <location>
        <begin position="538"/>
        <end position="547"/>
    </location>
</feature>
<evidence type="ECO:0000256" key="3">
    <source>
        <dbReference type="ARBA" id="ARBA00023163"/>
    </source>
</evidence>
<evidence type="ECO:0000259" key="6">
    <source>
        <dbReference type="PROSITE" id="PS50888"/>
    </source>
</evidence>
<dbReference type="PROSITE" id="PS50888">
    <property type="entry name" value="BHLH"/>
    <property type="match status" value="1"/>
</dbReference>
<dbReference type="GO" id="GO:0005634">
    <property type="term" value="C:nucleus"/>
    <property type="evidence" value="ECO:0007669"/>
    <property type="project" value="UniProtKB-SubCell"/>
</dbReference>
<gene>
    <name evidence="7" type="ORF">PANT_19d00094</name>
</gene>
<feature type="compositionally biased region" description="Basic and acidic residues" evidence="5">
    <location>
        <begin position="852"/>
        <end position="862"/>
    </location>
</feature>
<keyword evidence="4" id="KW-0539">Nucleus</keyword>
<feature type="region of interest" description="Disordered" evidence="5">
    <location>
        <begin position="160"/>
        <end position="309"/>
    </location>
</feature>
<feature type="compositionally biased region" description="Low complexity" evidence="5">
    <location>
        <begin position="26"/>
        <end position="53"/>
    </location>
</feature>
<dbReference type="InterPro" id="IPR051732">
    <property type="entry name" value="USF"/>
</dbReference>
<dbReference type="GO" id="GO:0000978">
    <property type="term" value="F:RNA polymerase II cis-regulatory region sequence-specific DNA binding"/>
    <property type="evidence" value="ECO:0007669"/>
    <property type="project" value="TreeGrafter"/>
</dbReference>
<feature type="region of interest" description="Disordered" evidence="5">
    <location>
        <begin position="714"/>
        <end position="750"/>
    </location>
</feature>
<proteinExistence type="predicted"/>
<dbReference type="PANTHER" id="PTHR46117">
    <property type="entry name" value="FI24210P1"/>
    <property type="match status" value="1"/>
</dbReference>
<dbReference type="InterPro" id="IPR036638">
    <property type="entry name" value="HLH_DNA-bd_sf"/>
</dbReference>
<reference evidence="8" key="1">
    <citation type="journal article" date="2013" name="Genome Announc.">
        <title>Genome sequence of the basidiomycetous yeast Pseudozyma antarctica T-34, a producer of the glycolipid biosurfactants mannosylerythritol lipids.</title>
        <authorList>
            <person name="Morita T."/>
            <person name="Koike H."/>
            <person name="Koyama Y."/>
            <person name="Hagiwara H."/>
            <person name="Ito E."/>
            <person name="Fukuoka T."/>
            <person name="Imura T."/>
            <person name="Machida M."/>
            <person name="Kitamoto D."/>
        </authorList>
    </citation>
    <scope>NUCLEOTIDE SEQUENCE [LARGE SCALE GENOMIC DNA]</scope>
    <source>
        <strain evidence="8">T-34</strain>
    </source>
</reference>
<dbReference type="EMBL" id="DF196785">
    <property type="protein sequence ID" value="GAC76063.1"/>
    <property type="molecule type" value="Genomic_DNA"/>
</dbReference>
<feature type="region of interest" description="Disordered" evidence="5">
    <location>
        <begin position="23"/>
        <end position="53"/>
    </location>
</feature>
<evidence type="ECO:0000256" key="4">
    <source>
        <dbReference type="ARBA" id="ARBA00023242"/>
    </source>
</evidence>
<dbReference type="GO" id="GO:0000981">
    <property type="term" value="F:DNA-binding transcription factor activity, RNA polymerase II-specific"/>
    <property type="evidence" value="ECO:0007669"/>
    <property type="project" value="TreeGrafter"/>
</dbReference>
<keyword evidence="2" id="KW-0805">Transcription regulation</keyword>
<feature type="region of interest" description="Disordered" evidence="5">
    <location>
        <begin position="339"/>
        <end position="364"/>
    </location>
</feature>
<feature type="compositionally biased region" description="Acidic residues" evidence="5">
    <location>
        <begin position="828"/>
        <end position="841"/>
    </location>
</feature>
<accession>M9MFC6</accession>
<feature type="compositionally biased region" description="Low complexity" evidence="5">
    <location>
        <begin position="729"/>
        <end position="742"/>
    </location>
</feature>
<feature type="region of interest" description="Disordered" evidence="5">
    <location>
        <begin position="379"/>
        <end position="547"/>
    </location>
</feature>
<feature type="region of interest" description="Disordered" evidence="5">
    <location>
        <begin position="763"/>
        <end position="802"/>
    </location>
</feature>
<comment type="subcellular location">
    <subcellularLocation>
        <location evidence="1">Nucleus</location>
    </subcellularLocation>
</comment>
<evidence type="ECO:0000256" key="2">
    <source>
        <dbReference type="ARBA" id="ARBA00023015"/>
    </source>
</evidence>
<dbReference type="OrthoDB" id="690068at2759"/>
<evidence type="ECO:0000256" key="5">
    <source>
        <dbReference type="SAM" id="MobiDB-lite"/>
    </source>
</evidence>
<dbReference type="GO" id="GO:0046983">
    <property type="term" value="F:protein dimerization activity"/>
    <property type="evidence" value="ECO:0007669"/>
    <property type="project" value="InterPro"/>
</dbReference>
<feature type="compositionally biased region" description="Low complexity" evidence="5">
    <location>
        <begin position="444"/>
        <end position="468"/>
    </location>
</feature>
<dbReference type="Proteomes" id="UP000011976">
    <property type="component" value="Unassembled WGS sequence"/>
</dbReference>
<dbReference type="PANTHER" id="PTHR46117:SF3">
    <property type="entry name" value="FI24210P1"/>
    <property type="match status" value="1"/>
</dbReference>
<feature type="compositionally biased region" description="Low complexity" evidence="5">
    <location>
        <begin position="213"/>
        <end position="238"/>
    </location>
</feature>
<feature type="compositionally biased region" description="Polar residues" evidence="5">
    <location>
        <begin position="885"/>
        <end position="895"/>
    </location>
</feature>
<feature type="compositionally biased region" description="Polar residues" evidence="5">
    <location>
        <begin position="768"/>
        <end position="798"/>
    </location>
</feature>
<evidence type="ECO:0000313" key="8">
    <source>
        <dbReference type="Proteomes" id="UP000011976"/>
    </source>
</evidence>
<dbReference type="SUPFAM" id="SSF47459">
    <property type="entry name" value="HLH, helix-loop-helix DNA-binding domain"/>
    <property type="match status" value="1"/>
</dbReference>
<feature type="compositionally biased region" description="Polar residues" evidence="5">
    <location>
        <begin position="174"/>
        <end position="206"/>
    </location>
</feature>
<feature type="region of interest" description="Disordered" evidence="5">
    <location>
        <begin position="818"/>
        <end position="915"/>
    </location>
</feature>
<feature type="compositionally biased region" description="Low complexity" evidence="5">
    <location>
        <begin position="288"/>
        <end position="309"/>
    </location>
</feature>
<organism evidence="7 8">
    <name type="scientific">Pseudozyma antarctica (strain T-34)</name>
    <name type="common">Yeast</name>
    <name type="synonym">Candida antarctica</name>
    <dbReference type="NCBI Taxonomy" id="1151754"/>
    <lineage>
        <taxon>Eukaryota</taxon>
        <taxon>Fungi</taxon>
        <taxon>Dikarya</taxon>
        <taxon>Basidiomycota</taxon>
        <taxon>Ustilaginomycotina</taxon>
        <taxon>Ustilaginomycetes</taxon>
        <taxon>Ustilaginales</taxon>
        <taxon>Ustilaginaceae</taxon>
        <taxon>Moesziomyces</taxon>
    </lineage>
</organism>
<dbReference type="SMART" id="SM00353">
    <property type="entry name" value="HLH"/>
    <property type="match status" value="1"/>
</dbReference>
<feature type="compositionally biased region" description="Basic and acidic residues" evidence="5">
    <location>
        <begin position="239"/>
        <end position="249"/>
    </location>
</feature>
<protein>
    <recommendedName>
        <fullName evidence="6">BHLH domain-containing protein</fullName>
    </recommendedName>
</protein>
<keyword evidence="3" id="KW-0804">Transcription</keyword>
<name>M9MFC6_PSEA3</name>
<dbReference type="Pfam" id="PF00010">
    <property type="entry name" value="HLH"/>
    <property type="match status" value="1"/>
</dbReference>
<feature type="domain" description="BHLH" evidence="6">
    <location>
        <begin position="534"/>
        <end position="660"/>
    </location>
</feature>
<dbReference type="CDD" id="cd11387">
    <property type="entry name" value="bHLHzip_USF_MITF"/>
    <property type="match status" value="1"/>
</dbReference>
<dbReference type="InterPro" id="IPR011598">
    <property type="entry name" value="bHLH_dom"/>
</dbReference>
<feature type="compositionally biased region" description="Low complexity" evidence="5">
    <location>
        <begin position="342"/>
        <end position="364"/>
    </location>
</feature>
<evidence type="ECO:0000256" key="1">
    <source>
        <dbReference type="ARBA" id="ARBA00004123"/>
    </source>
</evidence>
<feature type="region of interest" description="Disordered" evidence="5">
    <location>
        <begin position="89"/>
        <end position="108"/>
    </location>
</feature>
<feature type="compositionally biased region" description="Polar residues" evidence="5">
    <location>
        <begin position="379"/>
        <end position="392"/>
    </location>
</feature>
<dbReference type="Gene3D" id="4.10.280.10">
    <property type="entry name" value="Helix-loop-helix DNA-binding domain"/>
    <property type="match status" value="1"/>
</dbReference>